<keyword evidence="6 10" id="KW-0328">Glycosyltransferase</keyword>
<comment type="function">
    <text evidence="10">Catalyzes the synthesis of alpha-ribazole-5'-phosphate from nicotinate mononucleotide (NAMN) and 5,6-dimethylbenzimidazole (DMB).</text>
</comment>
<dbReference type="InterPro" id="IPR036087">
    <property type="entry name" value="Nict_dMeBzImd_PRibTrfase_sf"/>
</dbReference>
<dbReference type="PATRIC" id="fig|1461693.3.peg.2583"/>
<evidence type="ECO:0000256" key="2">
    <source>
        <dbReference type="ARBA" id="ARBA00007110"/>
    </source>
</evidence>
<comment type="pathway">
    <text evidence="1 10">Nucleoside biosynthesis; alpha-ribazole biosynthesis; alpha-ribazole from 5,6-dimethylbenzimidazole: step 1/2.</text>
</comment>
<comment type="caution">
    <text evidence="11">The sequence shown here is derived from an EMBL/GenBank/DDBJ whole genome shotgun (WGS) entry which is preliminary data.</text>
</comment>
<accession>A0A058ZKG3</accession>
<evidence type="ECO:0000313" key="12">
    <source>
        <dbReference type="Proteomes" id="UP000024836"/>
    </source>
</evidence>
<comment type="catalytic activity">
    <reaction evidence="9 10">
        <text>5,6-dimethylbenzimidazole + nicotinate beta-D-ribonucleotide = alpha-ribazole 5'-phosphate + nicotinate + H(+)</text>
        <dbReference type="Rhea" id="RHEA:11196"/>
        <dbReference type="ChEBI" id="CHEBI:15378"/>
        <dbReference type="ChEBI" id="CHEBI:15890"/>
        <dbReference type="ChEBI" id="CHEBI:32544"/>
        <dbReference type="ChEBI" id="CHEBI:57502"/>
        <dbReference type="ChEBI" id="CHEBI:57918"/>
        <dbReference type="EC" id="2.4.2.21"/>
    </reaction>
</comment>
<dbReference type="RefSeq" id="WP_035252194.1">
    <property type="nucleotide sequence ID" value="NZ_AQQY01000009.1"/>
</dbReference>
<name>A0A058ZKG3_9RHOB</name>
<keyword evidence="5 10" id="KW-0169">Cobalamin biosynthesis</keyword>
<dbReference type="InterPro" id="IPR023195">
    <property type="entry name" value="Nict_dMeBzImd_PRibTrfase_N"/>
</dbReference>
<evidence type="ECO:0000256" key="7">
    <source>
        <dbReference type="ARBA" id="ARBA00022679"/>
    </source>
</evidence>
<dbReference type="CDD" id="cd02439">
    <property type="entry name" value="DMB-PRT_CobT"/>
    <property type="match status" value="1"/>
</dbReference>
<dbReference type="OrthoDB" id="9781491at2"/>
<dbReference type="SUPFAM" id="SSF52733">
    <property type="entry name" value="Nicotinate mononucleotide:5,6-dimethylbenzimidazole phosphoribosyltransferase (CobT)"/>
    <property type="match status" value="1"/>
</dbReference>
<evidence type="ECO:0000256" key="6">
    <source>
        <dbReference type="ARBA" id="ARBA00022676"/>
    </source>
</evidence>
<dbReference type="STRING" id="1461693.ATO10_12744"/>
<dbReference type="eggNOG" id="COG2038">
    <property type="taxonomic scope" value="Bacteria"/>
</dbReference>
<evidence type="ECO:0000256" key="10">
    <source>
        <dbReference type="HAMAP-Rule" id="MF_00230"/>
    </source>
</evidence>
<dbReference type="Pfam" id="PF02277">
    <property type="entry name" value="DBI_PRT"/>
    <property type="match status" value="1"/>
</dbReference>
<dbReference type="EMBL" id="AQQY01000009">
    <property type="protein sequence ID" value="KCV81271.1"/>
    <property type="molecule type" value="Genomic_DNA"/>
</dbReference>
<proteinExistence type="inferred from homology"/>
<dbReference type="EC" id="2.4.2.21" evidence="3 10"/>
<organism evidence="11 12">
    <name type="scientific">Actibacterium atlanticum</name>
    <dbReference type="NCBI Taxonomy" id="1461693"/>
    <lineage>
        <taxon>Bacteria</taxon>
        <taxon>Pseudomonadati</taxon>
        <taxon>Pseudomonadota</taxon>
        <taxon>Alphaproteobacteria</taxon>
        <taxon>Rhodobacterales</taxon>
        <taxon>Roseobacteraceae</taxon>
        <taxon>Actibacterium</taxon>
    </lineage>
</organism>
<dbReference type="Gene3D" id="1.10.1610.10">
    <property type="match status" value="1"/>
</dbReference>
<gene>
    <name evidence="10" type="primary">cobT</name>
    <name evidence="11" type="ORF">ATO10_12744</name>
</gene>
<dbReference type="HAMAP" id="MF_00230">
    <property type="entry name" value="CobT"/>
    <property type="match status" value="1"/>
</dbReference>
<evidence type="ECO:0000256" key="1">
    <source>
        <dbReference type="ARBA" id="ARBA00005049"/>
    </source>
</evidence>
<dbReference type="InterPro" id="IPR017846">
    <property type="entry name" value="Nict_dMeBzImd_PRibTrfase_bact"/>
</dbReference>
<dbReference type="NCBIfam" id="TIGR03160">
    <property type="entry name" value="cobT_DBIPRT"/>
    <property type="match status" value="1"/>
</dbReference>
<comment type="similarity">
    <text evidence="2 10">Belongs to the CobT family.</text>
</comment>
<dbReference type="AlphaFoldDB" id="A0A058ZKG3"/>
<evidence type="ECO:0000256" key="3">
    <source>
        <dbReference type="ARBA" id="ARBA00011991"/>
    </source>
</evidence>
<dbReference type="InterPro" id="IPR003200">
    <property type="entry name" value="Nict_dMeBzImd_PRibTrfase"/>
</dbReference>
<dbReference type="Proteomes" id="UP000024836">
    <property type="component" value="Unassembled WGS sequence"/>
</dbReference>
<evidence type="ECO:0000256" key="5">
    <source>
        <dbReference type="ARBA" id="ARBA00022573"/>
    </source>
</evidence>
<keyword evidence="12" id="KW-1185">Reference proteome</keyword>
<evidence type="ECO:0000313" key="11">
    <source>
        <dbReference type="EMBL" id="KCV81271.1"/>
    </source>
</evidence>
<protein>
    <recommendedName>
        <fullName evidence="4 10">Nicotinate-nucleotide--dimethylbenzimidazole phosphoribosyltransferase</fullName>
        <shortName evidence="10">NN:DBI PRT</shortName>
        <ecNumber evidence="3 10">2.4.2.21</ecNumber>
    </recommendedName>
    <alternativeName>
        <fullName evidence="8 10">N(1)-alpha-phosphoribosyltransferase</fullName>
    </alternativeName>
</protein>
<feature type="active site" description="Proton acceptor" evidence="10">
    <location>
        <position position="309"/>
    </location>
</feature>
<evidence type="ECO:0000256" key="4">
    <source>
        <dbReference type="ARBA" id="ARBA00015486"/>
    </source>
</evidence>
<dbReference type="GO" id="GO:0008939">
    <property type="term" value="F:nicotinate-nucleotide-dimethylbenzimidazole phosphoribosyltransferase activity"/>
    <property type="evidence" value="ECO:0007669"/>
    <property type="project" value="UniProtKB-UniRule"/>
</dbReference>
<evidence type="ECO:0000256" key="9">
    <source>
        <dbReference type="ARBA" id="ARBA00047340"/>
    </source>
</evidence>
<dbReference type="NCBIfam" id="NF000996">
    <property type="entry name" value="PRK00105.1"/>
    <property type="match status" value="1"/>
</dbReference>
<dbReference type="GO" id="GO:0009236">
    <property type="term" value="P:cobalamin biosynthetic process"/>
    <property type="evidence" value="ECO:0007669"/>
    <property type="project" value="UniProtKB-UniRule"/>
</dbReference>
<reference evidence="11 12" key="1">
    <citation type="submission" date="2013-04" db="EMBL/GenBank/DDBJ databases">
        <title>Shimia sp. 22II-S11-Z10 Genome Sequencing.</title>
        <authorList>
            <person name="Lai Q."/>
            <person name="Li G."/>
            <person name="Shao Z."/>
        </authorList>
    </citation>
    <scope>NUCLEOTIDE SEQUENCE [LARGE SCALE GENOMIC DNA]</scope>
    <source>
        <strain evidence="12">22II-S11-Z10</strain>
    </source>
</reference>
<keyword evidence="7 10" id="KW-0808">Transferase</keyword>
<dbReference type="Gene3D" id="3.40.50.10210">
    <property type="match status" value="1"/>
</dbReference>
<evidence type="ECO:0000256" key="8">
    <source>
        <dbReference type="ARBA" id="ARBA00030686"/>
    </source>
</evidence>
<dbReference type="UniPathway" id="UPA00061">
    <property type="reaction ID" value="UER00516"/>
</dbReference>
<sequence length="341" mass="34417">MTETSFTLTALRDLTTISASLPAADTAAGQAAQDRQNQLTKPPGSLGRLEELAAFMATWQGVDCPKIDTAQAVVFAGNHGICAQGVNPYPQEVTAQMVANFEAGGAAINQLCAVNGAQLSVVALDLDRPTADFTQGPAMSEAETLEAMARGAQAVDGSADILVLGEMGIGNSTIAAALACATFGGGAAKWVGPGTGSDAQGVARKVDAIERGLAKHDALKGNFPAFLAALGGREQAAICGAVLAARAKRIPVILDGFICTAAVAPLFGADPALLDHCLVGHASAEPGHRLLLDAMGKEPVLSFDMRLGEGSGAALALGILRSALACHNGMATFAEAGVSDA</sequence>
<dbReference type="PANTHER" id="PTHR43463">
    <property type="entry name" value="NICOTINATE-NUCLEOTIDE--DIMETHYLBENZIMIDAZOLE PHOSPHORIBOSYLTRANSFERASE"/>
    <property type="match status" value="1"/>
</dbReference>
<dbReference type="PANTHER" id="PTHR43463:SF1">
    <property type="entry name" value="NICOTINATE-NUCLEOTIDE--DIMETHYLBENZIMIDAZOLE PHOSPHORIBOSYLTRANSFERASE"/>
    <property type="match status" value="1"/>
</dbReference>